<feature type="region of interest" description="Disordered" evidence="1">
    <location>
        <begin position="162"/>
        <end position="209"/>
    </location>
</feature>
<feature type="region of interest" description="Disordered" evidence="1">
    <location>
        <begin position="137"/>
        <end position="156"/>
    </location>
</feature>
<dbReference type="RefSeq" id="XP_001597252.1">
    <property type="nucleotide sequence ID" value="XM_001597202.1"/>
</dbReference>
<gene>
    <name evidence="2" type="ORF">sscle_01g008800</name>
</gene>
<evidence type="ECO:0000313" key="3">
    <source>
        <dbReference type="Proteomes" id="UP000177798"/>
    </source>
</evidence>
<dbReference type="EMBL" id="CP017814">
    <property type="protein sequence ID" value="APA06110.1"/>
    <property type="molecule type" value="Genomic_DNA"/>
</dbReference>
<dbReference type="AlphaFoldDB" id="A0A1D9PTW5"/>
<protein>
    <submittedName>
        <fullName evidence="2">Uncharacterized protein</fullName>
    </submittedName>
</protein>
<dbReference type="KEGG" id="ssl:SS1G_01446"/>
<accession>A0A1D9PTW5</accession>
<dbReference type="VEuPathDB" id="FungiDB:sscle_01g008800"/>
<evidence type="ECO:0000313" key="2">
    <source>
        <dbReference type="EMBL" id="APA06110.1"/>
    </source>
</evidence>
<dbReference type="Proteomes" id="UP000177798">
    <property type="component" value="Chromosome 1"/>
</dbReference>
<feature type="compositionally biased region" description="Low complexity" evidence="1">
    <location>
        <begin position="162"/>
        <end position="178"/>
    </location>
</feature>
<evidence type="ECO:0000256" key="1">
    <source>
        <dbReference type="SAM" id="MobiDB-lite"/>
    </source>
</evidence>
<feature type="region of interest" description="Disordered" evidence="1">
    <location>
        <begin position="535"/>
        <end position="580"/>
    </location>
</feature>
<organism evidence="2 3">
    <name type="scientific">Sclerotinia sclerotiorum (strain ATCC 18683 / 1980 / Ss-1)</name>
    <name type="common">White mold</name>
    <name type="synonym">Whetzelinia sclerotiorum</name>
    <dbReference type="NCBI Taxonomy" id="665079"/>
    <lineage>
        <taxon>Eukaryota</taxon>
        <taxon>Fungi</taxon>
        <taxon>Dikarya</taxon>
        <taxon>Ascomycota</taxon>
        <taxon>Pezizomycotina</taxon>
        <taxon>Leotiomycetes</taxon>
        <taxon>Helotiales</taxon>
        <taxon>Sclerotiniaceae</taxon>
        <taxon>Sclerotinia</taxon>
    </lineage>
</organism>
<feature type="compositionally biased region" description="Basic and acidic residues" evidence="1">
    <location>
        <begin position="550"/>
        <end position="560"/>
    </location>
</feature>
<dbReference type="OrthoDB" id="3548170at2759"/>
<proteinExistence type="predicted"/>
<reference evidence="3" key="1">
    <citation type="journal article" date="2017" name="Genome Biol. Evol.">
        <title>The complete genome sequence of the phytopathogenic fungus Sclerotinia sclerotiorum reveals insights into the genome architecture of broad host range pathogens.</title>
        <authorList>
            <person name="Derbyshire M."/>
            <person name="Denton-Giles M."/>
            <person name="Hegedus D."/>
            <person name="Seifbarghy S."/>
            <person name="Rollins J."/>
            <person name="van Kan J."/>
            <person name="Seidl M.F."/>
            <person name="Faino L."/>
            <person name="Mbengue M."/>
            <person name="Navaud O."/>
            <person name="Raffaele S."/>
            <person name="Hammond-Kosack K."/>
            <person name="Heard S."/>
            <person name="Oliver R."/>
        </authorList>
    </citation>
    <scope>NUCLEOTIDE SEQUENCE [LARGE SCALE GENOMIC DNA]</scope>
    <source>
        <strain evidence="3">ATCC 18683 / 1980 / Ss-1</strain>
    </source>
</reference>
<name>A0A1D9PTW5_SCLS1</name>
<sequence>MSFSEGNWGEESFDLSENDGFLNLPEGEFFNLFEDSTGKVDELSITNSEDKSSSNKYSSLEEDIKGIILQGTVDKLGGNSVKSNTISRGEAESIESEVGSHLIMPVDTHLEEVMRGNQYCKVPNSLLQSLTTMSPVMSPSEIKQHSRSSAKASSFSETSNIMTPLLEPSSSSPVPFLSAKNHRYNGDNRGTSSSTPTRSTRRRKKNGIDRIIEEHDKRVAEKAAAKKASSTLLGYSGIQKNTPSKKGHRYSGSLDESLGRCQIERSYNRHHFPGSLSPQNEYQVNVDGWQAHEFQDRGRVQQMHQMQQMQRGPPNLNSSQQMDQIQAIPPNLDNFEQFSHGKMYSDPQNYATSNTEQQTPFNRQFQASHHGQFEHQKTPMSTKSFQQLGQQIMNPYIERVHNQNLKREREATVHTNQLAISHNQPLQSPLFINPQEQNHSFQQVGHTLNNSSFSHIKYPSVLDERHLPLFPERNSWTPLANANLHGQARNQWQTPAVQEPQFGTQQHTNVGTPAKVEINNCAAANIIQMSNGISKTSFPSFPPPSFTSEQHSDQLLEPRLDPPLPTSPPANTHLTHRPRK</sequence>
<feature type="compositionally biased region" description="Low complexity" evidence="1">
    <location>
        <begin position="147"/>
        <end position="156"/>
    </location>
</feature>